<dbReference type="InParanoid" id="B2W0Y3"/>
<organism evidence="1 2">
    <name type="scientific">Pyrenophora tritici-repentis (strain Pt-1C-BFP)</name>
    <name type="common">Wheat tan spot fungus</name>
    <name type="synonym">Drechslera tritici-repentis</name>
    <dbReference type="NCBI Taxonomy" id="426418"/>
    <lineage>
        <taxon>Eukaryota</taxon>
        <taxon>Fungi</taxon>
        <taxon>Dikarya</taxon>
        <taxon>Ascomycota</taxon>
        <taxon>Pezizomycotina</taxon>
        <taxon>Dothideomycetes</taxon>
        <taxon>Pleosporomycetidae</taxon>
        <taxon>Pleosporales</taxon>
        <taxon>Pleosporineae</taxon>
        <taxon>Pleosporaceae</taxon>
        <taxon>Pyrenophora</taxon>
    </lineage>
</organism>
<dbReference type="GeneID" id="6342355"/>
<evidence type="ECO:0008006" key="3">
    <source>
        <dbReference type="Google" id="ProtNLM"/>
    </source>
</evidence>
<dbReference type="AlphaFoldDB" id="B2W0Y3"/>
<dbReference type="STRING" id="426418.B2W0Y3"/>
<dbReference type="EMBL" id="DS231617">
    <property type="protein sequence ID" value="EDU46956.1"/>
    <property type="molecule type" value="Genomic_DNA"/>
</dbReference>
<evidence type="ECO:0000313" key="2">
    <source>
        <dbReference type="Proteomes" id="UP000001471"/>
    </source>
</evidence>
<sequence>MASRDQVPPAPSILEGVVPLLDIELQPFKVFVEWLYTGVLPDSKKAWLEKLDLVQGEEDCMQTYTALGLVLLKAYVLGDRFVAPTFRSAIMDSIISHVLMSDKNDELPGASIELVNYSYINVVSKSAVVQLLVDGFCKHWPFANGSIKTVHKELPSAFLHRTLARFGGVQWACEEPLRCRKGVIAAGDKIDRYRYSGGSAAVQAEAEYKVVSEEETMLKHKLRSRCYREHLTEQGKNDCAKTYSHMRYDEEADYGFFE</sequence>
<name>B2W0Y3_PYRTR</name>
<dbReference type="Proteomes" id="UP000001471">
    <property type="component" value="Unassembled WGS sequence"/>
</dbReference>
<dbReference type="KEGG" id="ptrr:6342355"/>
<gene>
    <name evidence="1" type="ORF">PTRG_04118</name>
</gene>
<proteinExistence type="predicted"/>
<reference evidence="2" key="1">
    <citation type="journal article" date="2013" name="G3 (Bethesda)">
        <title>Comparative genomics of a plant-pathogenic fungus, Pyrenophora tritici-repentis, reveals transduplication and the impact of repeat elements on pathogenicity and population divergence.</title>
        <authorList>
            <person name="Manning V.A."/>
            <person name="Pandelova I."/>
            <person name="Dhillon B."/>
            <person name="Wilhelm L.J."/>
            <person name="Goodwin S.B."/>
            <person name="Berlin A.M."/>
            <person name="Figueroa M."/>
            <person name="Freitag M."/>
            <person name="Hane J.K."/>
            <person name="Henrissat B."/>
            <person name="Holman W.H."/>
            <person name="Kodira C.D."/>
            <person name="Martin J."/>
            <person name="Oliver R.P."/>
            <person name="Robbertse B."/>
            <person name="Schackwitz W."/>
            <person name="Schwartz D.C."/>
            <person name="Spatafora J.W."/>
            <person name="Turgeon B.G."/>
            <person name="Yandava C."/>
            <person name="Young S."/>
            <person name="Zhou S."/>
            <person name="Zeng Q."/>
            <person name="Grigoriev I.V."/>
            <person name="Ma L.-J."/>
            <person name="Ciuffetti L.M."/>
        </authorList>
    </citation>
    <scope>NUCLEOTIDE SEQUENCE [LARGE SCALE GENOMIC DNA]</scope>
    <source>
        <strain evidence="2">Pt-1C-BFP</strain>
    </source>
</reference>
<protein>
    <recommendedName>
        <fullName evidence="3">BTB domain-containing protein</fullName>
    </recommendedName>
</protein>
<dbReference type="HOGENOM" id="CLU_068279_2_1_1"/>
<dbReference type="OMA" id="TINTAWK"/>
<dbReference type="RefSeq" id="XP_001934451.2">
    <property type="nucleotide sequence ID" value="XM_001934416.2"/>
</dbReference>
<accession>B2W0Y3</accession>
<evidence type="ECO:0000313" key="1">
    <source>
        <dbReference type="EMBL" id="EDU46956.1"/>
    </source>
</evidence>